<dbReference type="Proteomes" id="UP000197153">
    <property type="component" value="Chromosome 2"/>
</dbReference>
<dbReference type="EMBL" id="CP022111">
    <property type="protein sequence ID" value="ASG22649.1"/>
    <property type="molecule type" value="Genomic_DNA"/>
</dbReference>
<reference evidence="3 4" key="1">
    <citation type="submission" date="2017-06" db="EMBL/GenBank/DDBJ databases">
        <title>Complete genome sequence of Nitrospirillum amazonense strain CBAmC, an endophytic nitrogen-fixing and plant growth-promoting bacterium, isolated from sugarcane.</title>
        <authorList>
            <person name="Schwab S."/>
            <person name="dos Santos Teixeira K.R."/>
            <person name="Simoes Araujo J.L."/>
            <person name="Soares Vidal M."/>
            <person name="Borges de Freitas H.R."/>
            <person name="Rivello Crivelaro A.L."/>
            <person name="Bueno de Camargo Nunes A."/>
            <person name="dos Santos C.M."/>
            <person name="Palmeira da Silva Rosa D."/>
            <person name="da Silva Padilha D."/>
            <person name="da Silva E."/>
            <person name="Araujo Terra L."/>
            <person name="Soares Mendes V."/>
            <person name="Farinelli L."/>
            <person name="Magalhaes Cruz L."/>
            <person name="Baldani J.I."/>
        </authorList>
    </citation>
    <scope>NUCLEOTIDE SEQUENCE [LARGE SCALE GENOMIC DNA]</scope>
    <source>
        <strain evidence="3 4">CBAmC</strain>
    </source>
</reference>
<dbReference type="InterPro" id="IPR002347">
    <property type="entry name" value="SDR_fam"/>
</dbReference>
<dbReference type="InterPro" id="IPR020904">
    <property type="entry name" value="Sc_DH/Rdtase_CS"/>
</dbReference>
<keyword evidence="4" id="KW-1185">Reference proteome</keyword>
<dbReference type="SUPFAM" id="SSF51735">
    <property type="entry name" value="NAD(P)-binding Rossmann-fold domains"/>
    <property type="match status" value="1"/>
</dbReference>
<comment type="similarity">
    <text evidence="1">Belongs to the short-chain dehydrogenases/reductases (SDR) family.</text>
</comment>
<dbReference type="RefSeq" id="WP_088873211.1">
    <property type="nucleotide sequence ID" value="NZ_CP022111.1"/>
</dbReference>
<protein>
    <submittedName>
        <fullName evidence="3">Oxidoreductase</fullName>
    </submittedName>
</protein>
<evidence type="ECO:0000256" key="2">
    <source>
        <dbReference type="ARBA" id="ARBA00023002"/>
    </source>
</evidence>
<dbReference type="AlphaFoldDB" id="A0A248JVN5"/>
<dbReference type="PROSITE" id="PS00061">
    <property type="entry name" value="ADH_SHORT"/>
    <property type="match status" value="1"/>
</dbReference>
<dbReference type="Pfam" id="PF00106">
    <property type="entry name" value="adh_short"/>
    <property type="match status" value="1"/>
</dbReference>
<accession>A0A248JVN5</accession>
<dbReference type="Gene3D" id="3.40.50.720">
    <property type="entry name" value="NAD(P)-binding Rossmann-like Domain"/>
    <property type="match status" value="1"/>
</dbReference>
<evidence type="ECO:0000313" key="4">
    <source>
        <dbReference type="Proteomes" id="UP000197153"/>
    </source>
</evidence>
<dbReference type="GO" id="GO:0016491">
    <property type="term" value="F:oxidoreductase activity"/>
    <property type="evidence" value="ECO:0007669"/>
    <property type="project" value="UniProtKB-KW"/>
</dbReference>
<name>A0A248JVN5_9PROT</name>
<dbReference type="InterPro" id="IPR036291">
    <property type="entry name" value="NAD(P)-bd_dom_sf"/>
</dbReference>
<dbReference type="PANTHER" id="PTHR44196">
    <property type="entry name" value="DEHYDROGENASE/REDUCTASE SDR FAMILY MEMBER 7B"/>
    <property type="match status" value="1"/>
</dbReference>
<dbReference type="PANTHER" id="PTHR44196:SF4">
    <property type="entry name" value="SHORT CHAIN DEHYDROGENASE"/>
    <property type="match status" value="1"/>
</dbReference>
<proteinExistence type="inferred from homology"/>
<sequence length="244" mass="25620">MTEPASPAVPGRLKGRVAVVTGASRGLGAAVAKGLAAEGAHVVLIARTVGGLEEVDDAIRAAGGTATLIPQDMAADPAQLDVLGPALLDRFKRVDILVANAGMLGAIGPMAHADVKQWDKVLALTLTANMRLIRTLDPLLRGSDAGRAVFITDRYGHEPVAYWNAYAVAKAGLEMMALTYAQEVLQSPLKVNLVDPGPMPTKLRAQAFPGEKPDTQPPVTRVVPTILDLVAPDNTRHGECIALY</sequence>
<dbReference type="GO" id="GO:0016020">
    <property type="term" value="C:membrane"/>
    <property type="evidence" value="ECO:0007669"/>
    <property type="project" value="TreeGrafter"/>
</dbReference>
<keyword evidence="2" id="KW-0560">Oxidoreductase</keyword>
<evidence type="ECO:0000256" key="1">
    <source>
        <dbReference type="ARBA" id="ARBA00006484"/>
    </source>
</evidence>
<dbReference type="PRINTS" id="PR00081">
    <property type="entry name" value="GDHRDH"/>
</dbReference>
<dbReference type="KEGG" id="nao:Y958_17165"/>
<gene>
    <name evidence="3" type="ORF">Y958_17165</name>
</gene>
<evidence type="ECO:0000313" key="3">
    <source>
        <dbReference type="EMBL" id="ASG22649.1"/>
    </source>
</evidence>
<organism evidence="3 4">
    <name type="scientific">Nitrospirillum viridazoti CBAmc</name>
    <dbReference type="NCBI Taxonomy" id="1441467"/>
    <lineage>
        <taxon>Bacteria</taxon>
        <taxon>Pseudomonadati</taxon>
        <taxon>Pseudomonadota</taxon>
        <taxon>Alphaproteobacteria</taxon>
        <taxon>Rhodospirillales</taxon>
        <taxon>Azospirillaceae</taxon>
        <taxon>Nitrospirillum</taxon>
        <taxon>Nitrospirillum viridazoti</taxon>
    </lineage>
</organism>